<dbReference type="GO" id="GO:0003677">
    <property type="term" value="F:DNA binding"/>
    <property type="evidence" value="ECO:0007669"/>
    <property type="project" value="UniProtKB-KW"/>
</dbReference>
<dbReference type="Gene3D" id="3.90.120.10">
    <property type="entry name" value="DNA Methylase, subunit A, domain 2"/>
    <property type="match status" value="1"/>
</dbReference>
<feature type="region of interest" description="Disordered" evidence="10">
    <location>
        <begin position="102"/>
        <end position="129"/>
    </location>
</feature>
<dbReference type="PROSITE" id="PS51679">
    <property type="entry name" value="SAM_MT_C5"/>
    <property type="match status" value="1"/>
</dbReference>
<evidence type="ECO:0000256" key="2">
    <source>
        <dbReference type="ARBA" id="ARBA00011975"/>
    </source>
</evidence>
<evidence type="ECO:0000256" key="10">
    <source>
        <dbReference type="SAM" id="MobiDB-lite"/>
    </source>
</evidence>
<reference evidence="13 14" key="1">
    <citation type="submission" date="2024-11" db="EMBL/GenBank/DDBJ databases">
        <title>A near-complete genome assembly of Cinchona calisaya.</title>
        <authorList>
            <person name="Lian D.C."/>
            <person name="Zhao X.W."/>
            <person name="Wei L."/>
        </authorList>
    </citation>
    <scope>NUCLEOTIDE SEQUENCE [LARGE SCALE GENOMIC DNA]</scope>
    <source>
        <tissue evidence="13">Nenye</tissue>
    </source>
</reference>
<keyword evidence="3 9" id="KW-0489">Methyltransferase</keyword>
<comment type="caution">
    <text evidence="13">The sequence shown here is derived from an EMBL/GenBank/DDBJ whole genome shotgun (WGS) entry which is preliminary data.</text>
</comment>
<dbReference type="Pfam" id="PF00385">
    <property type="entry name" value="Chromo"/>
    <property type="match status" value="1"/>
</dbReference>
<evidence type="ECO:0000256" key="3">
    <source>
        <dbReference type="ARBA" id="ARBA00022603"/>
    </source>
</evidence>
<feature type="non-terminal residue" evidence="13">
    <location>
        <position position="832"/>
    </location>
</feature>
<dbReference type="InterPro" id="IPR001025">
    <property type="entry name" value="BAH_dom"/>
</dbReference>
<dbReference type="Pfam" id="PF01426">
    <property type="entry name" value="BAH"/>
    <property type="match status" value="1"/>
</dbReference>
<dbReference type="GO" id="GO:0005634">
    <property type="term" value="C:nucleus"/>
    <property type="evidence" value="ECO:0007669"/>
    <property type="project" value="UniProtKB-SubCell"/>
</dbReference>
<dbReference type="Gene3D" id="2.30.30.490">
    <property type="match status" value="1"/>
</dbReference>
<keyword evidence="6" id="KW-0238">DNA-binding</keyword>
<feature type="compositionally biased region" description="Basic and acidic residues" evidence="10">
    <location>
        <begin position="18"/>
        <end position="28"/>
    </location>
</feature>
<feature type="active site" evidence="9">
    <location>
        <position position="539"/>
    </location>
</feature>
<dbReference type="PROSITE" id="PS50013">
    <property type="entry name" value="CHROMO_2"/>
    <property type="match status" value="1"/>
</dbReference>
<evidence type="ECO:0000256" key="8">
    <source>
        <dbReference type="ARBA" id="ARBA00047422"/>
    </source>
</evidence>
<keyword evidence="4 9" id="KW-0808">Transferase</keyword>
<gene>
    <name evidence="13" type="ORF">ACH5RR_039159</name>
</gene>
<evidence type="ECO:0000259" key="11">
    <source>
        <dbReference type="PROSITE" id="PS50013"/>
    </source>
</evidence>
<evidence type="ECO:0000256" key="5">
    <source>
        <dbReference type="ARBA" id="ARBA00022691"/>
    </source>
</evidence>
<name>A0ABD2XZY1_9GENT</name>
<dbReference type="InterPro" id="IPR043151">
    <property type="entry name" value="BAH_sf"/>
</dbReference>
<dbReference type="Gene3D" id="3.40.50.150">
    <property type="entry name" value="Vaccinia Virus protein VP39"/>
    <property type="match status" value="1"/>
</dbReference>
<dbReference type="EC" id="2.1.1.37" evidence="2"/>
<feature type="compositionally biased region" description="Polar residues" evidence="10">
    <location>
        <begin position="29"/>
        <end position="38"/>
    </location>
</feature>
<accession>A0ABD2XZY1</accession>
<dbReference type="PROSITE" id="PS00598">
    <property type="entry name" value="CHROMO_1"/>
    <property type="match status" value="1"/>
</dbReference>
<evidence type="ECO:0000259" key="12">
    <source>
        <dbReference type="PROSITE" id="PS51038"/>
    </source>
</evidence>
<dbReference type="InterPro" id="IPR050390">
    <property type="entry name" value="C5-Methyltransferase"/>
</dbReference>
<dbReference type="Pfam" id="PF00145">
    <property type="entry name" value="DNA_methylase"/>
    <property type="match status" value="1"/>
</dbReference>
<dbReference type="InterPro" id="IPR001525">
    <property type="entry name" value="C5_MeTfrase"/>
</dbReference>
<evidence type="ECO:0000313" key="13">
    <source>
        <dbReference type="EMBL" id="KAL3500066.1"/>
    </source>
</evidence>
<dbReference type="PROSITE" id="PS00094">
    <property type="entry name" value="C5_MTASE_1"/>
    <property type="match status" value="1"/>
</dbReference>
<keyword evidence="5 9" id="KW-0949">S-adenosyl-L-methionine</keyword>
<feature type="domain" description="Chromo" evidence="11">
    <location>
        <begin position="461"/>
        <end position="514"/>
    </location>
</feature>
<sequence>MSNVGEKSLRSRKIQFKLPEEASPKIDLSESTSGGNDYSQKRLKTGKIEFQSPENVSENGENIEFELPEENAVENSEVAVTSEKCLRSRKIEFQIIGNGNVEEKSPFSERGSAKNKGPPEINKNSKKKESKKKSVAFFIGEPIPEEEARERWHWRYELKSLRSKNKCWVLNAGEEDETILNVEFHYAQANVDGCIFNIGDCAYIKGEGRKKHIGKILEFFRTSEGEDYFRVQWFFRAEDTVMKEAASFHEKKRLFYSTLMNDNLLDCIISKVNIAEIPPAMGLEPDTLPLADFYYDMEYNVNYSTFRNLQTDNSNEIDESHSLQPVEPFHAPIAATPLEVFSGAGSLKSELALLDLYSGCGGMSTGLGIGAKLSSTNIVTRWAVEVEKSACDSLKLNHPETQVRNESAEDFLELLKRWKKLCECYVFADLKNPHEHSPDNLSKGESSEISELADNVPAGEFEVSCLVDICYGDPNETGKRGLHFKVRWKGYGPDEDTWEPIQGLSNCQERIQDFVRSGLRSKILPLPGHVDVICGGPPCQGISGYNRYRNIEDPLTDERNHQIVIFMDIVKFLKPKYVLMENVIDILRLDGASLGRYALSRLVHMKYQARLGTIAAGCYGLPQFRLRVFIWGALPSEKLPPFPLPTHDVVVRYWPPPEFERNTVAYDEGQPHKLEAAVFLHDAISDLPSVTNHETCEEMPYDKPPGSEFQRYIRLTREEMMRSMPIQVAEAKEPVLYDHMPYPLDENNYLRVCQIPHRKGANFRDLPGVIVGDDNVVRRDKTKDPILLPSGKLLVPDCVFTFEKGKSKRPFARLWWDETVPTVLTFPYHRSQ</sequence>
<feature type="domain" description="BAH" evidence="12">
    <location>
        <begin position="194"/>
        <end position="310"/>
    </location>
</feature>
<organism evidence="13 14">
    <name type="scientific">Cinchona calisaya</name>
    <dbReference type="NCBI Taxonomy" id="153742"/>
    <lineage>
        <taxon>Eukaryota</taxon>
        <taxon>Viridiplantae</taxon>
        <taxon>Streptophyta</taxon>
        <taxon>Embryophyta</taxon>
        <taxon>Tracheophyta</taxon>
        <taxon>Spermatophyta</taxon>
        <taxon>Magnoliopsida</taxon>
        <taxon>eudicotyledons</taxon>
        <taxon>Gunneridae</taxon>
        <taxon>Pentapetalae</taxon>
        <taxon>asterids</taxon>
        <taxon>lamiids</taxon>
        <taxon>Gentianales</taxon>
        <taxon>Rubiaceae</taxon>
        <taxon>Cinchonoideae</taxon>
        <taxon>Cinchoneae</taxon>
        <taxon>Cinchona</taxon>
    </lineage>
</organism>
<dbReference type="InterPro" id="IPR023780">
    <property type="entry name" value="Chromo_domain"/>
</dbReference>
<feature type="region of interest" description="Disordered" evidence="10">
    <location>
        <begin position="1"/>
        <end position="60"/>
    </location>
</feature>
<keyword evidence="7" id="KW-0539">Nucleus</keyword>
<evidence type="ECO:0000313" key="14">
    <source>
        <dbReference type="Proteomes" id="UP001630127"/>
    </source>
</evidence>
<evidence type="ECO:0000256" key="7">
    <source>
        <dbReference type="ARBA" id="ARBA00023242"/>
    </source>
</evidence>
<dbReference type="GO" id="GO:0032259">
    <property type="term" value="P:methylation"/>
    <property type="evidence" value="ECO:0007669"/>
    <property type="project" value="UniProtKB-KW"/>
</dbReference>
<dbReference type="PROSITE" id="PS51038">
    <property type="entry name" value="BAH"/>
    <property type="match status" value="1"/>
</dbReference>
<comment type="catalytic activity">
    <reaction evidence="8">
        <text>a 2'-deoxycytidine in DNA + S-adenosyl-L-methionine = a 5-methyl-2'-deoxycytidine in DNA + S-adenosyl-L-homocysteine + H(+)</text>
        <dbReference type="Rhea" id="RHEA:13681"/>
        <dbReference type="Rhea" id="RHEA-COMP:11369"/>
        <dbReference type="Rhea" id="RHEA-COMP:11370"/>
        <dbReference type="ChEBI" id="CHEBI:15378"/>
        <dbReference type="ChEBI" id="CHEBI:57856"/>
        <dbReference type="ChEBI" id="CHEBI:59789"/>
        <dbReference type="ChEBI" id="CHEBI:85452"/>
        <dbReference type="ChEBI" id="CHEBI:85454"/>
        <dbReference type="EC" id="2.1.1.37"/>
    </reaction>
</comment>
<comment type="similarity">
    <text evidence="9">Belongs to the class I-like SAM-binding methyltransferase superfamily. C5-methyltransferase family.</text>
</comment>
<dbReference type="SUPFAM" id="SSF53335">
    <property type="entry name" value="S-adenosyl-L-methionine-dependent methyltransferases"/>
    <property type="match status" value="1"/>
</dbReference>
<dbReference type="PANTHER" id="PTHR10629">
    <property type="entry name" value="CYTOSINE-SPECIFIC METHYLTRANSFERASE"/>
    <property type="match status" value="1"/>
</dbReference>
<dbReference type="InterPro" id="IPR000953">
    <property type="entry name" value="Chromo/chromo_shadow_dom"/>
</dbReference>
<dbReference type="GO" id="GO:0003886">
    <property type="term" value="F:DNA (cytosine-5-)-methyltransferase activity"/>
    <property type="evidence" value="ECO:0007669"/>
    <property type="project" value="UniProtKB-EC"/>
</dbReference>
<dbReference type="SMART" id="SM00439">
    <property type="entry name" value="BAH"/>
    <property type="match status" value="1"/>
</dbReference>
<dbReference type="SUPFAM" id="SSF54160">
    <property type="entry name" value="Chromo domain-like"/>
    <property type="match status" value="1"/>
</dbReference>
<dbReference type="PANTHER" id="PTHR10629:SF34">
    <property type="entry name" value="DNA (CYTOSINE-5)-METHYLTRANSFERASE CMT2"/>
    <property type="match status" value="1"/>
</dbReference>
<dbReference type="SMART" id="SM00298">
    <property type="entry name" value="CHROMO"/>
    <property type="match status" value="1"/>
</dbReference>
<evidence type="ECO:0000256" key="6">
    <source>
        <dbReference type="ARBA" id="ARBA00023125"/>
    </source>
</evidence>
<proteinExistence type="inferred from homology"/>
<dbReference type="InterPro" id="IPR029063">
    <property type="entry name" value="SAM-dependent_MTases_sf"/>
</dbReference>
<evidence type="ECO:0000256" key="1">
    <source>
        <dbReference type="ARBA" id="ARBA00004123"/>
    </source>
</evidence>
<dbReference type="InterPro" id="IPR016197">
    <property type="entry name" value="Chromo-like_dom_sf"/>
</dbReference>
<protein>
    <recommendedName>
        <fullName evidence="2">DNA (cytosine-5-)-methyltransferase</fullName>
        <ecNumber evidence="2">2.1.1.37</ecNumber>
    </recommendedName>
</protein>
<evidence type="ECO:0000256" key="9">
    <source>
        <dbReference type="PROSITE-ProRule" id="PRU01016"/>
    </source>
</evidence>
<keyword evidence="14" id="KW-1185">Reference proteome</keyword>
<dbReference type="EMBL" id="JBJUIK010000016">
    <property type="protein sequence ID" value="KAL3500066.1"/>
    <property type="molecule type" value="Genomic_DNA"/>
</dbReference>
<dbReference type="InterPro" id="IPR023779">
    <property type="entry name" value="Chromodomain_CS"/>
</dbReference>
<dbReference type="AlphaFoldDB" id="A0ABD2XZY1"/>
<comment type="subcellular location">
    <subcellularLocation>
        <location evidence="1">Nucleus</location>
    </subcellularLocation>
</comment>
<dbReference type="PRINTS" id="PR00105">
    <property type="entry name" value="C5METTRFRASE"/>
</dbReference>
<dbReference type="CDD" id="cd18635">
    <property type="entry name" value="CD_CMT3_like"/>
    <property type="match status" value="1"/>
</dbReference>
<evidence type="ECO:0000256" key="4">
    <source>
        <dbReference type="ARBA" id="ARBA00022679"/>
    </source>
</evidence>
<dbReference type="Proteomes" id="UP001630127">
    <property type="component" value="Unassembled WGS sequence"/>
</dbReference>
<dbReference type="InterPro" id="IPR018117">
    <property type="entry name" value="C5_DNA_meth_AS"/>
</dbReference>